<keyword evidence="1 5" id="KW-0547">Nucleotide-binding</keyword>
<dbReference type="PANTHER" id="PTHR21529:SF4">
    <property type="entry name" value="TPR AND ANKYRIN REPEAT-CONTAINING PROTEIN 1"/>
    <property type="match status" value="1"/>
</dbReference>
<dbReference type="OrthoDB" id="3156807at2759"/>
<sequence>MKKGAESDPSNRLFFDTISSIFVTVTTAVVAFSTASGATSVATSGPTSDVVKESYALALVENIPLTFESEEHYFGSFVYPLLEETHSELASSMEIVHRAPYADMLSCNESKSGENRAYDITVGPWKNQYSGRGRDDYDTLPSDILLLVDGKPESVSDLKCEGRTWALSMVKSKEDDSTSIRVKTAQPIEFQDGMFAVFLMNVTSQRRIWNSLHVHRNLDIIKEVIYSDFKVKEKCAICSFGYDNILSPKFDPHLLLNLNESQKTAVMVALCKMQCCHTSFVEQIWGPPGTGKTLTVSVLLFILLQMKQRTLTCAPTNVAILQLASRMLSLVRESSKTRIASGDSFCSVGDLLLFGSKERLEVSTDIEEIYLEHRVKSIAECLGPVTGWKHCIRSMIDLLENCVTEYYSFIENEFLKEKQLRNENEDKRTMLEIKSFREFVQERFNSLAQPLRRCMLTFCTHIPRSFMGESNFQNMISLFDNISSLESLLFQKNLVSEELEDLFNSKPLQDDFVKSSSIDFVRAMSVSALRTLQISLQELSLPCFSNKYAITQFCFERASVIFCTTSSSYKLHAVNMKPLNILVIDEAAQLKEAESIIPLQLPGMKHTILIGDERQLPAMVNSNVCIESGFGRSLFDRLSFLGHSKHLLNVQYRMHPSISCFPNLKFYQNQILDAQNVLSKSYEKRYLWGPMFGSYSFINVVGGKEEKDDDGRSRRNMVEVAIVIKIVKNLYRAWQDSQKKLTIGVISPYAAQVASIQEKLAHKYEKLVGFSVKVKSIDGFQGGEEDIIILSTVRSNIHGSLGFISSPQRTNVALTRARKFNIAFHYYCRHCLWILGNERTLTNSESIWKDLVSDARNRHCFFDADADECLKMTIIRAKKESEQLDDLVKGNSVLFEHAKWKVLFSDDFRRSFGKLTGSRLKKQVLNLLLKLSSGWRPKNRSVDLCCENSSQILKQFKVEGIYVICTIDIIKEVKYTQVLKVWNILPLEKIPELTNRLESICSAYSDDYINRCNEKCLEGKLEVPRSWPPSQNIIRFRYISACENESEVSVNPGNPRNYVENSKVSESLLLMKFYSLSRGVVSHLLSGDEVDLPMQVTDEQMDIILSPKSSFIIGRSGTGKTTILTMKLFQHELKFRIASDGISEAESSHIRDGEVDDDPEISKPSVLRQLFVTVSPKLCYAVKQNVSHLTSSSSGETNLDNTYVIPSEFSDIPDTFINIPVKYYPLVITFQKFLMMLDGTLGSSFFDRFLKAREGSHGNHINSRSVTLQSFIRLREVTYDRFCSLYWPHFNTNLTKKLDSSRVFTEIISHIKGGLKAGECSDGKLSYEGYCLLAESRSSTLSKEKREIVYTLFETYEKMKSERGEFDIGDLVNDIHHRLKNGNYEGDQMDFVYIDEVQDLSMRQISLFKYICQNVEEGFMFTGDTAQTIARGIDFRFQDIRSVFYKEFLSTRTSGEQHKGLVSEIKQLKENFRTHAGVLDLAQSVIDILYNYYIHSVDKLEPEISLISGEPPVLLESGDNENAIATIFGGSGSGNSEDIVGFGAEQVILVRDDHAKTEVCEFVGNNALVLTIMECKGLEFHDVLLYNFFGTSPLKDQWRVIYGYMKKYDWLEDKLPQSFPAFNEARHSVLCSELKQLYVAITRTRQRLWICENKEKLSKPMFDYWKKRGLVQVKKLDDSVALAMRVASSSQEWRERGKKFFYGNNFVMATICFERAGDTMWEKLAKASGLRASAYQMRGTNHEAFEGYLREAALMFESIGKLELSATCYCDLGEYERAGEIYMHKCGKFDAAAECFTVAGCYGEAAEAYAKGDQFSNCLSVCKRGELFDKGLQYINYRKEHVIFESKELEEVEQEFLESCALDFHENKDSESMMKFVGAFRSMESRRMFLRWLGCLDELLLLEEESGHFLEAAELASLWGDSLKEADLLEKAGHFKEAGLLLLWYVFYSSLWGNGNRGWPVKEFAQKEELCNKVKLLAKMESDAMYDFVCSELNITFDQHNSLPELKEDLYVSQKNSSLRGEILLIRKILDTHLQMNSSKYDWEDNLPVDIFKHCEEKMFQNQVSVRTLIFYWNLWKKHILNILRSIESPENEELLKPSGHADFCLYYFGVRKKSLNGSTVYLSLNKDAGWIRNTHNKSLHRDEKCRRFDGRELVFAIRSYWQSELLSVGIKVLQTLEALHKSKSNGSAFHQSTSLLHTFEVSKFLLDLQCHNLTNPYKKRLQYFLGISLSYLDIVFPLDWRKSVDEDLVSLRETDLSVNLLEEIILQTVDIKALERVIIICLCSSLSVAVYENLINKLKSKPQWKLFVMKFRDGGLKDVLVARILQRALEDNFRVPCSFLSPHSFGYLLDRLLLMQTFTSENSYTTRSSFVGSLTHIHSASTLSIGPSSLNLSFFVDRIDDIIWKSEITMVWIDKLKIDISYFPLFVLKMVMIMSLICLKAPTYSPKLLKYLSGYDSIAYFLPKKFVSSLLRKRKNQKLNLDPEVVAEAFSSVDDPLLIVRSENARPKINAPCAIFVDLEKSKEEIMSILFPRKNTHKVHTSLNTVNTGTILDVSSSETLPDTNIMNRVDLQMNWNVVEEISEVIKKKGVALNKLSAATMIKNEVDINKGKLLIAYAAQMSCSREDGILVVYAIEQLKLLAYAFNTSRIELEHSGVWKSVSASVKGLQSNRRKIDNFLKRSVMIQASKVEQTGDEDSVLLENQSDCDNTQDGIKKGKDNSKGKKSRKSKGVTSSLFVGNHFPLFKVSADSTISRIS</sequence>
<gene>
    <name evidence="8" type="ORF">CTI12_AA444790</name>
</gene>
<dbReference type="InterPro" id="IPR014016">
    <property type="entry name" value="UvrD-like_ATP-bd"/>
</dbReference>
<dbReference type="SUPFAM" id="SSF52540">
    <property type="entry name" value="P-loop containing nucleoside triphosphate hydrolases"/>
    <property type="match status" value="2"/>
</dbReference>
<dbReference type="PROSITE" id="PS51198">
    <property type="entry name" value="UVRD_HELICASE_ATP_BIND"/>
    <property type="match status" value="1"/>
</dbReference>
<protein>
    <submittedName>
        <fullName evidence="8">UvrD-like Helicase, ATP-binding domain, P-loop containing nucleoside triphosphate hydrolase</fullName>
    </submittedName>
</protein>
<dbReference type="InterPro" id="IPR041677">
    <property type="entry name" value="DNA2/NAM7_AAA_11"/>
</dbReference>
<evidence type="ECO:0000256" key="1">
    <source>
        <dbReference type="ARBA" id="ARBA00022741"/>
    </source>
</evidence>
<dbReference type="GO" id="GO:0016787">
    <property type="term" value="F:hydrolase activity"/>
    <property type="evidence" value="ECO:0007669"/>
    <property type="project" value="UniProtKB-UniRule"/>
</dbReference>
<dbReference type="InterPro" id="IPR045529">
    <property type="entry name" value="DUF6469"/>
</dbReference>
<feature type="domain" description="UvrD-like helicase ATP-binding" evidence="7">
    <location>
        <begin position="1093"/>
        <end position="1475"/>
    </location>
</feature>
<dbReference type="FunFam" id="3.40.50.300:FF:000326">
    <property type="entry name" value="P-loop containing nucleoside triphosphate hydrolase"/>
    <property type="match status" value="1"/>
</dbReference>
<evidence type="ECO:0000256" key="2">
    <source>
        <dbReference type="ARBA" id="ARBA00022801"/>
    </source>
</evidence>
<evidence type="ECO:0000259" key="7">
    <source>
        <dbReference type="PROSITE" id="PS51198"/>
    </source>
</evidence>
<evidence type="ECO:0000313" key="8">
    <source>
        <dbReference type="EMBL" id="PWA53482.1"/>
    </source>
</evidence>
<dbReference type="InterPro" id="IPR041679">
    <property type="entry name" value="DNA2/NAM7-like_C"/>
</dbReference>
<keyword evidence="4 5" id="KW-0067">ATP-binding</keyword>
<dbReference type="InterPro" id="IPR047187">
    <property type="entry name" value="SF1_C_Upf1"/>
</dbReference>
<evidence type="ECO:0000256" key="4">
    <source>
        <dbReference type="ARBA" id="ARBA00022840"/>
    </source>
</evidence>
<dbReference type="GO" id="GO:0004386">
    <property type="term" value="F:helicase activity"/>
    <property type="evidence" value="ECO:0007669"/>
    <property type="project" value="UniProtKB-UniRule"/>
</dbReference>
<dbReference type="GO" id="GO:0005524">
    <property type="term" value="F:ATP binding"/>
    <property type="evidence" value="ECO:0007669"/>
    <property type="project" value="UniProtKB-UniRule"/>
</dbReference>
<accession>A0A2U1LWV0</accession>
<dbReference type="CDD" id="cd18808">
    <property type="entry name" value="SF1_C_Upf1"/>
    <property type="match status" value="1"/>
</dbReference>
<dbReference type="Proteomes" id="UP000245207">
    <property type="component" value="Unassembled WGS sequence"/>
</dbReference>
<dbReference type="STRING" id="35608.A0A2U1LWV0"/>
<dbReference type="InterPro" id="IPR027417">
    <property type="entry name" value="P-loop_NTPase"/>
</dbReference>
<dbReference type="InterPro" id="IPR039904">
    <property type="entry name" value="TRANK1"/>
</dbReference>
<keyword evidence="3 5" id="KW-0347">Helicase</keyword>
<dbReference type="Pfam" id="PF13087">
    <property type="entry name" value="AAA_12"/>
    <property type="match status" value="1"/>
</dbReference>
<keyword evidence="2 5" id="KW-0378">Hydrolase</keyword>
<comment type="caution">
    <text evidence="8">The sequence shown here is derived from an EMBL/GenBank/DDBJ whole genome shotgun (WGS) entry which is preliminary data.</text>
</comment>
<organism evidence="8 9">
    <name type="scientific">Artemisia annua</name>
    <name type="common">Sweet wormwood</name>
    <dbReference type="NCBI Taxonomy" id="35608"/>
    <lineage>
        <taxon>Eukaryota</taxon>
        <taxon>Viridiplantae</taxon>
        <taxon>Streptophyta</taxon>
        <taxon>Embryophyta</taxon>
        <taxon>Tracheophyta</taxon>
        <taxon>Spermatophyta</taxon>
        <taxon>Magnoliopsida</taxon>
        <taxon>eudicotyledons</taxon>
        <taxon>Gunneridae</taxon>
        <taxon>Pentapetalae</taxon>
        <taxon>asterids</taxon>
        <taxon>campanulids</taxon>
        <taxon>Asterales</taxon>
        <taxon>Asteraceae</taxon>
        <taxon>Asteroideae</taxon>
        <taxon>Anthemideae</taxon>
        <taxon>Artemisiinae</taxon>
        <taxon>Artemisia</taxon>
    </lineage>
</organism>
<feature type="binding site" evidence="5">
    <location>
        <begin position="1114"/>
        <end position="1121"/>
    </location>
    <ligand>
        <name>ATP</name>
        <dbReference type="ChEBI" id="CHEBI:30616"/>
    </ligand>
</feature>
<dbReference type="Pfam" id="PF13086">
    <property type="entry name" value="AAA_11"/>
    <property type="match status" value="1"/>
</dbReference>
<evidence type="ECO:0000256" key="5">
    <source>
        <dbReference type="PROSITE-ProRule" id="PRU00560"/>
    </source>
</evidence>
<proteinExistence type="predicted"/>
<evidence type="ECO:0000256" key="3">
    <source>
        <dbReference type="ARBA" id="ARBA00022806"/>
    </source>
</evidence>
<reference evidence="8 9" key="1">
    <citation type="journal article" date="2018" name="Mol. Plant">
        <title>The genome of Artemisia annua provides insight into the evolution of Asteraceae family and artemisinin biosynthesis.</title>
        <authorList>
            <person name="Shen Q."/>
            <person name="Zhang L."/>
            <person name="Liao Z."/>
            <person name="Wang S."/>
            <person name="Yan T."/>
            <person name="Shi P."/>
            <person name="Liu M."/>
            <person name="Fu X."/>
            <person name="Pan Q."/>
            <person name="Wang Y."/>
            <person name="Lv Z."/>
            <person name="Lu X."/>
            <person name="Zhang F."/>
            <person name="Jiang W."/>
            <person name="Ma Y."/>
            <person name="Chen M."/>
            <person name="Hao X."/>
            <person name="Li L."/>
            <person name="Tang Y."/>
            <person name="Lv G."/>
            <person name="Zhou Y."/>
            <person name="Sun X."/>
            <person name="Brodelius P.E."/>
            <person name="Rose J.K.C."/>
            <person name="Tang K."/>
        </authorList>
    </citation>
    <scope>NUCLEOTIDE SEQUENCE [LARGE SCALE GENOMIC DNA]</scope>
    <source>
        <strain evidence="9">cv. Huhao1</strain>
        <tissue evidence="8">Leaf</tissue>
    </source>
</reference>
<name>A0A2U1LWV0_ARTAN</name>
<keyword evidence="9" id="KW-1185">Reference proteome</keyword>
<dbReference type="Pfam" id="PF00580">
    <property type="entry name" value="UvrD-helicase"/>
    <property type="match status" value="1"/>
</dbReference>
<dbReference type="GO" id="GO:0005694">
    <property type="term" value="C:chromosome"/>
    <property type="evidence" value="ECO:0007669"/>
    <property type="project" value="UniProtKB-ARBA"/>
</dbReference>
<evidence type="ECO:0000313" key="9">
    <source>
        <dbReference type="Proteomes" id="UP000245207"/>
    </source>
</evidence>
<evidence type="ECO:0000256" key="6">
    <source>
        <dbReference type="SAM" id="MobiDB-lite"/>
    </source>
</evidence>
<dbReference type="PANTHER" id="PTHR21529">
    <property type="entry name" value="MAMMARY TURMOR VIRUS RECEPTOR HOMOLOG 1, 2 MTVR1, 2"/>
    <property type="match status" value="1"/>
</dbReference>
<dbReference type="Pfam" id="PF20073">
    <property type="entry name" value="DUF6469"/>
    <property type="match status" value="1"/>
</dbReference>
<feature type="region of interest" description="Disordered" evidence="6">
    <location>
        <begin position="2705"/>
        <end position="2730"/>
    </location>
</feature>
<dbReference type="EMBL" id="PKPP01007406">
    <property type="protein sequence ID" value="PWA53482.1"/>
    <property type="molecule type" value="Genomic_DNA"/>
</dbReference>
<feature type="compositionally biased region" description="Basic and acidic residues" evidence="6">
    <location>
        <begin position="2713"/>
        <end position="2722"/>
    </location>
</feature>
<dbReference type="Gene3D" id="3.40.50.300">
    <property type="entry name" value="P-loop containing nucleotide triphosphate hydrolases"/>
    <property type="match status" value="4"/>
</dbReference>